<evidence type="ECO:0000259" key="12">
    <source>
        <dbReference type="Pfam" id="PF02558"/>
    </source>
</evidence>
<proteinExistence type="inferred from homology"/>
<dbReference type="Pfam" id="PF08546">
    <property type="entry name" value="ApbA_C"/>
    <property type="match status" value="1"/>
</dbReference>
<evidence type="ECO:0000313" key="14">
    <source>
        <dbReference type="EMBL" id="PKR86956.1"/>
    </source>
</evidence>
<dbReference type="GO" id="GO:0008677">
    <property type="term" value="F:2-dehydropantoate 2-reductase activity"/>
    <property type="evidence" value="ECO:0007669"/>
    <property type="project" value="UniProtKB-EC"/>
</dbReference>
<evidence type="ECO:0000256" key="8">
    <source>
        <dbReference type="ARBA" id="ARBA00023002"/>
    </source>
</evidence>
<dbReference type="InterPro" id="IPR036291">
    <property type="entry name" value="NAD(P)-bd_dom_sf"/>
</dbReference>
<comment type="similarity">
    <text evidence="3 11">Belongs to the ketopantoate reductase family.</text>
</comment>
<comment type="caution">
    <text evidence="14">The sequence shown here is derived from an EMBL/GenBank/DDBJ whole genome shotgun (WGS) entry which is preliminary data.</text>
</comment>
<dbReference type="InterPro" id="IPR013328">
    <property type="entry name" value="6PGD_dom2"/>
</dbReference>
<evidence type="ECO:0000256" key="1">
    <source>
        <dbReference type="ARBA" id="ARBA00002919"/>
    </source>
</evidence>
<name>A0A2N3LQP6_9BACI</name>
<dbReference type="UniPathway" id="UPA00028">
    <property type="reaction ID" value="UER00004"/>
</dbReference>
<dbReference type="Proteomes" id="UP000233440">
    <property type="component" value="Unassembled WGS sequence"/>
</dbReference>
<protein>
    <recommendedName>
        <fullName evidence="5 11">2-dehydropantoate 2-reductase</fullName>
        <ecNumber evidence="4 11">1.1.1.169</ecNumber>
    </recommendedName>
    <alternativeName>
        <fullName evidence="9 11">Ketopantoate reductase</fullName>
    </alternativeName>
</protein>
<comment type="function">
    <text evidence="1 11">Catalyzes the NADPH-dependent reduction of ketopantoate into pantoic acid.</text>
</comment>
<evidence type="ECO:0000259" key="13">
    <source>
        <dbReference type="Pfam" id="PF08546"/>
    </source>
</evidence>
<sequence length="298" mass="33511">MKIAIIGAGSIGLLFAGYLGKKHAVTIIPRREEQCAQLEKEGISIVMEGNKCFKTIVKSNIGYESLNEQDLVIVAVKQYHLPNIKPILVDLKHTIPLLFLQNGMGHIEILKDLNSKTILVGTVEHGALKVNDYTVKHNGIGQTNIAMYKGESSIIDSLVSYNIASFPFCQQYNWEKMLVKKLMINAIINPLTAVLKIKNGQLITNSFYLSLLKEYFLELFSVFSFMDKQLVFEEILKICRNTSENKSSMLNDILHNRKTEIDAILGYILERAKSQKIQLPITKILFQMVKGMEGGSGE</sequence>
<organism evidence="14 15">
    <name type="scientific">Heyndrickxia camelliae</name>
    <dbReference type="NCBI Taxonomy" id="1707093"/>
    <lineage>
        <taxon>Bacteria</taxon>
        <taxon>Bacillati</taxon>
        <taxon>Bacillota</taxon>
        <taxon>Bacilli</taxon>
        <taxon>Bacillales</taxon>
        <taxon>Bacillaceae</taxon>
        <taxon>Heyndrickxia</taxon>
    </lineage>
</organism>
<evidence type="ECO:0000256" key="7">
    <source>
        <dbReference type="ARBA" id="ARBA00022857"/>
    </source>
</evidence>
<evidence type="ECO:0000313" key="15">
    <source>
        <dbReference type="Proteomes" id="UP000233440"/>
    </source>
</evidence>
<reference evidence="14 15" key="1">
    <citation type="submission" date="2017-11" db="EMBL/GenBank/DDBJ databases">
        <title>Bacillus camelliae sp. nov., isolated from pu'er tea.</title>
        <authorList>
            <person name="Niu L."/>
        </authorList>
    </citation>
    <scope>NUCLEOTIDE SEQUENCE [LARGE SCALE GENOMIC DNA]</scope>
    <source>
        <strain evidence="14 15">7578-1</strain>
    </source>
</reference>
<dbReference type="SUPFAM" id="SSF51735">
    <property type="entry name" value="NAD(P)-binding Rossmann-fold domains"/>
    <property type="match status" value="1"/>
</dbReference>
<keyword evidence="8 11" id="KW-0560">Oxidoreductase</keyword>
<evidence type="ECO:0000256" key="10">
    <source>
        <dbReference type="ARBA" id="ARBA00048793"/>
    </source>
</evidence>
<evidence type="ECO:0000256" key="4">
    <source>
        <dbReference type="ARBA" id="ARBA00013014"/>
    </source>
</evidence>
<dbReference type="InterPro" id="IPR003710">
    <property type="entry name" value="ApbA"/>
</dbReference>
<dbReference type="PANTHER" id="PTHR43765">
    <property type="entry name" value="2-DEHYDROPANTOATE 2-REDUCTASE-RELATED"/>
    <property type="match status" value="1"/>
</dbReference>
<dbReference type="NCBIfam" id="TIGR00745">
    <property type="entry name" value="apbA_panE"/>
    <property type="match status" value="1"/>
</dbReference>
<dbReference type="GO" id="GO:0050661">
    <property type="term" value="F:NADP binding"/>
    <property type="evidence" value="ECO:0007669"/>
    <property type="project" value="TreeGrafter"/>
</dbReference>
<dbReference type="PANTHER" id="PTHR43765:SF2">
    <property type="entry name" value="2-DEHYDROPANTOATE 2-REDUCTASE"/>
    <property type="match status" value="1"/>
</dbReference>
<dbReference type="Pfam" id="PF02558">
    <property type="entry name" value="ApbA"/>
    <property type="match status" value="1"/>
</dbReference>
<dbReference type="InterPro" id="IPR008927">
    <property type="entry name" value="6-PGluconate_DH-like_C_sf"/>
</dbReference>
<gene>
    <name evidence="14" type="ORF">CWO92_02580</name>
</gene>
<comment type="pathway">
    <text evidence="2 11">Cofactor biosynthesis; (R)-pantothenate biosynthesis; (R)-pantoate from 3-methyl-2-oxobutanoate: step 2/2.</text>
</comment>
<evidence type="ECO:0000256" key="5">
    <source>
        <dbReference type="ARBA" id="ARBA00019465"/>
    </source>
</evidence>
<keyword evidence="6 11" id="KW-0566">Pantothenate biosynthesis</keyword>
<feature type="domain" description="Ketopantoate reductase N-terminal" evidence="12">
    <location>
        <begin position="3"/>
        <end position="149"/>
    </location>
</feature>
<evidence type="ECO:0000256" key="9">
    <source>
        <dbReference type="ARBA" id="ARBA00032024"/>
    </source>
</evidence>
<dbReference type="InterPro" id="IPR013332">
    <property type="entry name" value="KPR_N"/>
</dbReference>
<dbReference type="RefSeq" id="WP_101352606.1">
    <property type="nucleotide sequence ID" value="NZ_PIQO01000001.1"/>
</dbReference>
<dbReference type="InterPro" id="IPR013752">
    <property type="entry name" value="KPA_reductase"/>
</dbReference>
<dbReference type="GO" id="GO:0015940">
    <property type="term" value="P:pantothenate biosynthetic process"/>
    <property type="evidence" value="ECO:0007669"/>
    <property type="project" value="UniProtKB-UniPathway"/>
</dbReference>
<dbReference type="AlphaFoldDB" id="A0A2N3LQP6"/>
<accession>A0A2N3LQP6</accession>
<dbReference type="InterPro" id="IPR050838">
    <property type="entry name" value="Ketopantoate_reductase"/>
</dbReference>
<dbReference type="OrthoDB" id="9800163at2"/>
<dbReference type="SUPFAM" id="SSF48179">
    <property type="entry name" value="6-phosphogluconate dehydrogenase C-terminal domain-like"/>
    <property type="match status" value="1"/>
</dbReference>
<dbReference type="Gene3D" id="3.40.50.720">
    <property type="entry name" value="NAD(P)-binding Rossmann-like Domain"/>
    <property type="match status" value="1"/>
</dbReference>
<keyword evidence="7 11" id="KW-0521">NADP</keyword>
<feature type="domain" description="Ketopantoate reductase C-terminal" evidence="13">
    <location>
        <begin position="173"/>
        <end position="293"/>
    </location>
</feature>
<dbReference type="Gene3D" id="1.10.1040.10">
    <property type="entry name" value="N-(1-d-carboxylethyl)-l-norvaline Dehydrogenase, domain 2"/>
    <property type="match status" value="1"/>
</dbReference>
<evidence type="ECO:0000256" key="6">
    <source>
        <dbReference type="ARBA" id="ARBA00022655"/>
    </source>
</evidence>
<dbReference type="NCBIfam" id="NF005093">
    <property type="entry name" value="PRK06522.2-4"/>
    <property type="match status" value="1"/>
</dbReference>
<dbReference type="EC" id="1.1.1.169" evidence="4 11"/>
<dbReference type="EMBL" id="PIQO01000001">
    <property type="protein sequence ID" value="PKR86956.1"/>
    <property type="molecule type" value="Genomic_DNA"/>
</dbReference>
<comment type="catalytic activity">
    <reaction evidence="10 11">
        <text>(R)-pantoate + NADP(+) = 2-dehydropantoate + NADPH + H(+)</text>
        <dbReference type="Rhea" id="RHEA:16233"/>
        <dbReference type="ChEBI" id="CHEBI:11561"/>
        <dbReference type="ChEBI" id="CHEBI:15378"/>
        <dbReference type="ChEBI" id="CHEBI:15980"/>
        <dbReference type="ChEBI" id="CHEBI:57783"/>
        <dbReference type="ChEBI" id="CHEBI:58349"/>
        <dbReference type="EC" id="1.1.1.169"/>
    </reaction>
</comment>
<keyword evidence="15" id="KW-1185">Reference proteome</keyword>
<evidence type="ECO:0000256" key="11">
    <source>
        <dbReference type="RuleBase" id="RU362068"/>
    </source>
</evidence>
<dbReference type="GO" id="GO:0005737">
    <property type="term" value="C:cytoplasm"/>
    <property type="evidence" value="ECO:0007669"/>
    <property type="project" value="TreeGrafter"/>
</dbReference>
<evidence type="ECO:0000256" key="3">
    <source>
        <dbReference type="ARBA" id="ARBA00007870"/>
    </source>
</evidence>
<evidence type="ECO:0000256" key="2">
    <source>
        <dbReference type="ARBA" id="ARBA00004994"/>
    </source>
</evidence>